<accession>A0A2S7N3W8</accession>
<dbReference type="Pfam" id="PF00583">
    <property type="entry name" value="Acetyltransf_1"/>
    <property type="match status" value="1"/>
</dbReference>
<evidence type="ECO:0000313" key="2">
    <source>
        <dbReference type="EMBL" id="PQD96717.1"/>
    </source>
</evidence>
<dbReference type="RefSeq" id="WP_104847814.1">
    <property type="nucleotide sequence ID" value="NZ_PKOZ01000001.1"/>
</dbReference>
<dbReference type="PROSITE" id="PS51186">
    <property type="entry name" value="GNAT"/>
    <property type="match status" value="1"/>
</dbReference>
<dbReference type="EMBL" id="PKOZ01000001">
    <property type="protein sequence ID" value="PQD96717.1"/>
    <property type="molecule type" value="Genomic_DNA"/>
</dbReference>
<keyword evidence="3" id="KW-1185">Reference proteome</keyword>
<evidence type="ECO:0000259" key="1">
    <source>
        <dbReference type="PROSITE" id="PS51186"/>
    </source>
</evidence>
<keyword evidence="2" id="KW-0808">Transferase</keyword>
<evidence type="ECO:0000313" key="3">
    <source>
        <dbReference type="Proteomes" id="UP000239663"/>
    </source>
</evidence>
<dbReference type="OrthoDB" id="9796381at2"/>
<dbReference type="InterPro" id="IPR016181">
    <property type="entry name" value="Acyl_CoA_acyltransferase"/>
</dbReference>
<dbReference type="Gene3D" id="3.40.630.30">
    <property type="match status" value="1"/>
</dbReference>
<dbReference type="AlphaFoldDB" id="A0A2S7N3W8"/>
<dbReference type="SUPFAM" id="SSF55729">
    <property type="entry name" value="Acyl-CoA N-acyltransferases (Nat)"/>
    <property type="match status" value="1"/>
</dbReference>
<reference evidence="2 3" key="1">
    <citation type="submission" date="2017-12" db="EMBL/GenBank/DDBJ databases">
        <title>Taxonomic description and draft genome of Pradoshia cofamensis Gen. nov., sp. nov., a thermotolerant bacillale isolated from anterior gut of earthworm Eisenia fetida.</title>
        <authorList>
            <person name="Saha T."/>
            <person name="Chakraborty R."/>
        </authorList>
    </citation>
    <scope>NUCLEOTIDE SEQUENCE [LARGE SCALE GENOMIC DNA]</scope>
    <source>
        <strain evidence="2 3">EAG3</strain>
    </source>
</reference>
<dbReference type="GO" id="GO:0016747">
    <property type="term" value="F:acyltransferase activity, transferring groups other than amino-acyl groups"/>
    <property type="evidence" value="ECO:0007669"/>
    <property type="project" value="InterPro"/>
</dbReference>
<dbReference type="InterPro" id="IPR000182">
    <property type="entry name" value="GNAT_dom"/>
</dbReference>
<dbReference type="CDD" id="cd04301">
    <property type="entry name" value="NAT_SF"/>
    <property type="match status" value="1"/>
</dbReference>
<proteinExistence type="predicted"/>
<comment type="caution">
    <text evidence="2">The sequence shown here is derived from an EMBL/GenBank/DDBJ whole genome shotgun (WGS) entry which is preliminary data.</text>
</comment>
<gene>
    <name evidence="2" type="ORF">CYL18_02155</name>
</gene>
<dbReference type="Proteomes" id="UP000239663">
    <property type="component" value="Unassembled WGS sequence"/>
</dbReference>
<name>A0A2S7N3W8_9BACI</name>
<sequence length="168" mass="19095">MEFRKAVPADLKQIMEIIKDAQGYLKELGIDQWQNQYPSEETILTDMHNGHGYVLLDEGNIIATVAISFDGEPTYEPIYDGAWLTNEDYAVIHRLAVGKDNKGKGISNDIMKLTEELCKERGIPSIKIDTHEQNLGMQHILRKNGYTYCGVIYVEDGTKRLAYEKLLT</sequence>
<protein>
    <submittedName>
        <fullName evidence="2">GNAT family N-acetyltransferase</fullName>
    </submittedName>
</protein>
<feature type="domain" description="N-acetyltransferase" evidence="1">
    <location>
        <begin position="1"/>
        <end position="168"/>
    </location>
</feature>
<organism evidence="2 3">
    <name type="scientific">Pradoshia eiseniae</name>
    <dbReference type="NCBI Taxonomy" id="2064768"/>
    <lineage>
        <taxon>Bacteria</taxon>
        <taxon>Bacillati</taxon>
        <taxon>Bacillota</taxon>
        <taxon>Bacilli</taxon>
        <taxon>Bacillales</taxon>
        <taxon>Bacillaceae</taxon>
        <taxon>Pradoshia</taxon>
    </lineage>
</organism>